<dbReference type="PANTHER" id="PTHR10264:SF19">
    <property type="entry name" value="AT06885P-RELATED"/>
    <property type="match status" value="1"/>
</dbReference>
<dbReference type="AlphaFoldDB" id="A0A813VRZ7"/>
<evidence type="ECO:0000256" key="1">
    <source>
        <dbReference type="ARBA" id="ARBA00008164"/>
    </source>
</evidence>
<dbReference type="Proteomes" id="UP000663879">
    <property type="component" value="Unassembled WGS sequence"/>
</dbReference>
<dbReference type="InterPro" id="IPR001972">
    <property type="entry name" value="Stomatin_HflK_fam"/>
</dbReference>
<dbReference type="GO" id="GO:0005886">
    <property type="term" value="C:plasma membrane"/>
    <property type="evidence" value="ECO:0007669"/>
    <property type="project" value="InterPro"/>
</dbReference>
<dbReference type="SMART" id="SM00244">
    <property type="entry name" value="PHB"/>
    <property type="match status" value="1"/>
</dbReference>
<dbReference type="SUPFAM" id="SSF117892">
    <property type="entry name" value="Band 7/SPFH domain"/>
    <property type="match status" value="1"/>
</dbReference>
<accession>A0A813VRZ7</accession>
<evidence type="ECO:0000259" key="2">
    <source>
        <dbReference type="SMART" id="SM00244"/>
    </source>
</evidence>
<organism evidence="3 4">
    <name type="scientific">Brachionus calyciflorus</name>
    <dbReference type="NCBI Taxonomy" id="104777"/>
    <lineage>
        <taxon>Eukaryota</taxon>
        <taxon>Metazoa</taxon>
        <taxon>Spiralia</taxon>
        <taxon>Gnathifera</taxon>
        <taxon>Rotifera</taxon>
        <taxon>Eurotatoria</taxon>
        <taxon>Monogononta</taxon>
        <taxon>Pseudotrocha</taxon>
        <taxon>Ploima</taxon>
        <taxon>Brachionidae</taxon>
        <taxon>Brachionus</taxon>
    </lineage>
</organism>
<keyword evidence="4" id="KW-1185">Reference proteome</keyword>
<reference evidence="3" key="1">
    <citation type="submission" date="2021-02" db="EMBL/GenBank/DDBJ databases">
        <authorList>
            <person name="Nowell W R."/>
        </authorList>
    </citation>
    <scope>NUCLEOTIDE SEQUENCE</scope>
    <source>
        <strain evidence="3">Ploen Becks lab</strain>
    </source>
</reference>
<comment type="similarity">
    <text evidence="1">Belongs to the band 7/mec-2 family.</text>
</comment>
<evidence type="ECO:0000313" key="3">
    <source>
        <dbReference type="EMBL" id="CAF0842660.1"/>
    </source>
</evidence>
<feature type="domain" description="Band 7" evidence="2">
    <location>
        <begin position="38"/>
        <end position="199"/>
    </location>
</feature>
<dbReference type="InterPro" id="IPR001107">
    <property type="entry name" value="Band_7"/>
</dbReference>
<dbReference type="Pfam" id="PF01145">
    <property type="entry name" value="Band_7"/>
    <property type="match status" value="1"/>
</dbReference>
<dbReference type="PANTHER" id="PTHR10264">
    <property type="entry name" value="BAND 7 PROTEIN-RELATED"/>
    <property type="match status" value="1"/>
</dbReference>
<dbReference type="EMBL" id="CAJNOC010001184">
    <property type="protein sequence ID" value="CAF0842660.1"/>
    <property type="molecule type" value="Genomic_DNA"/>
</dbReference>
<name>A0A813VRZ7_9BILA</name>
<evidence type="ECO:0000313" key="4">
    <source>
        <dbReference type="Proteomes" id="UP000663879"/>
    </source>
</evidence>
<dbReference type="PRINTS" id="PR00721">
    <property type="entry name" value="STOMATIN"/>
</dbReference>
<gene>
    <name evidence="3" type="ORF">OXX778_LOCUS8537</name>
</gene>
<dbReference type="Gene3D" id="3.30.479.30">
    <property type="entry name" value="Band 7 domain"/>
    <property type="match status" value="1"/>
</dbReference>
<dbReference type="InterPro" id="IPR036013">
    <property type="entry name" value="Band_7/SPFH_dom_sf"/>
</dbReference>
<comment type="caution">
    <text evidence="3">The sequence shown here is derived from an EMBL/GenBank/DDBJ whole genome shotgun (WGS) entry which is preliminary data.</text>
</comment>
<dbReference type="InterPro" id="IPR043202">
    <property type="entry name" value="Band-7_stomatin-like"/>
</dbReference>
<protein>
    <recommendedName>
        <fullName evidence="2">Band 7 domain-containing protein</fullName>
    </recommendedName>
</protein>
<sequence length="210" mass="24151">MVSENNAIVSTEVSNNQIFKVQPTYSANDLNRIDTGQLGKIILKEYERIVVFRFSRFFKNCHMGPGPVKLLKGIDEIALQVDLRELFKTVEIVEYTKDRVPLEIILAIFYEISDPISTINLKGFPQSFLNQANVIIAGHIRGNNLGQILKEKRRIQEEAKEELIKFMVRYGVRINRFEFYSIAVQNPSVKQTSFFVNTTNVQYTSVVRNA</sequence>
<proteinExistence type="inferred from homology"/>